<feature type="non-terminal residue" evidence="2">
    <location>
        <position position="193"/>
    </location>
</feature>
<evidence type="ECO:0000313" key="3">
    <source>
        <dbReference type="Proteomes" id="UP000183567"/>
    </source>
</evidence>
<dbReference type="EMBL" id="LVVM01002494">
    <property type="protein sequence ID" value="OJA16602.1"/>
    <property type="molecule type" value="Genomic_DNA"/>
</dbReference>
<protein>
    <submittedName>
        <fullName evidence="2">Uncharacterized protein</fullName>
    </submittedName>
</protein>
<dbReference type="AlphaFoldDB" id="A0A1J8R4A8"/>
<comment type="caution">
    <text evidence="2">The sequence shown here is derived from an EMBL/GenBank/DDBJ whole genome shotgun (WGS) entry which is preliminary data.</text>
</comment>
<accession>A0A1J8R4A8</accession>
<gene>
    <name evidence="2" type="ORF">AZE42_12327</name>
</gene>
<feature type="compositionally biased region" description="Basic and acidic residues" evidence="1">
    <location>
        <begin position="101"/>
        <end position="114"/>
    </location>
</feature>
<proteinExistence type="predicted"/>
<dbReference type="Proteomes" id="UP000183567">
    <property type="component" value="Unassembled WGS sequence"/>
</dbReference>
<feature type="region of interest" description="Disordered" evidence="1">
    <location>
        <begin position="78"/>
        <end position="116"/>
    </location>
</feature>
<reference evidence="2" key="1">
    <citation type="submission" date="2016-03" db="EMBL/GenBank/DDBJ databases">
        <title>Comparative genomics of the ectomycorrhizal sister species Rhizopogon vinicolor and Rhizopogon vesiculosus (Basidiomycota: Boletales) reveals a divergence of the mating type B locus.</title>
        <authorList>
            <person name="Mujic A.B."/>
            <person name="Kuo A."/>
            <person name="Tritt A."/>
            <person name="Lipzen A."/>
            <person name="Chen C."/>
            <person name="Johnson J."/>
            <person name="Sharma A."/>
            <person name="Barry K."/>
            <person name="Grigoriev I.V."/>
            <person name="Spatafora J.W."/>
        </authorList>
    </citation>
    <scope>NUCLEOTIDE SEQUENCE [LARGE SCALE GENOMIC DNA]</scope>
    <source>
        <strain evidence="2">AM-OR11-056</strain>
    </source>
</reference>
<sequence length="193" mass="20849">MALRLVAAEAILAYLNSATFSDSNIAMDTRARLIEDVIVPRMRGRRRVNPVGRLLNSGIQAHPPSSKLLRDIPAVTPTDVSKQAQGTPSVPGTSSMQSRNLRRDRDISHGEGPHVRGTRVAPIQAADGKTIGKTRPPSGYPVRRATSSRIPQIRSHAPPSAEVEVQMSWQKDVASRLSKEAMGQREPVLAGGP</sequence>
<keyword evidence="3" id="KW-1185">Reference proteome</keyword>
<organism evidence="2 3">
    <name type="scientific">Rhizopogon vesiculosus</name>
    <dbReference type="NCBI Taxonomy" id="180088"/>
    <lineage>
        <taxon>Eukaryota</taxon>
        <taxon>Fungi</taxon>
        <taxon>Dikarya</taxon>
        <taxon>Basidiomycota</taxon>
        <taxon>Agaricomycotina</taxon>
        <taxon>Agaricomycetes</taxon>
        <taxon>Agaricomycetidae</taxon>
        <taxon>Boletales</taxon>
        <taxon>Suillineae</taxon>
        <taxon>Rhizopogonaceae</taxon>
        <taxon>Rhizopogon</taxon>
    </lineage>
</organism>
<feature type="compositionally biased region" description="Polar residues" evidence="1">
    <location>
        <begin position="78"/>
        <end position="99"/>
    </location>
</feature>
<evidence type="ECO:0000256" key="1">
    <source>
        <dbReference type="SAM" id="MobiDB-lite"/>
    </source>
</evidence>
<name>A0A1J8R4A8_9AGAM</name>
<evidence type="ECO:0000313" key="2">
    <source>
        <dbReference type="EMBL" id="OJA16602.1"/>
    </source>
</evidence>
<feature type="region of interest" description="Disordered" evidence="1">
    <location>
        <begin position="129"/>
        <end position="165"/>
    </location>
</feature>